<comment type="caution">
    <text evidence="1">The sequence shown here is derived from an EMBL/GenBank/DDBJ whole genome shotgun (WGS) entry which is preliminary data.</text>
</comment>
<dbReference type="InParanoid" id="A0A1Z5KFJ7"/>
<accession>A0A1Z5KFJ7</accession>
<dbReference type="AlphaFoldDB" id="A0A1Z5KFJ7"/>
<protein>
    <submittedName>
        <fullName evidence="1">Uncharacterized protein</fullName>
    </submittedName>
</protein>
<dbReference type="EMBL" id="BDSP01000218">
    <property type="protein sequence ID" value="GAX24895.1"/>
    <property type="molecule type" value="Genomic_DNA"/>
</dbReference>
<name>A0A1Z5KFJ7_FISSO</name>
<gene>
    <name evidence="1" type="ORF">FisN_2Lh166</name>
</gene>
<reference evidence="1 2" key="1">
    <citation type="journal article" date="2015" name="Plant Cell">
        <title>Oil accumulation by the oleaginous diatom Fistulifera solaris as revealed by the genome and transcriptome.</title>
        <authorList>
            <person name="Tanaka T."/>
            <person name="Maeda Y."/>
            <person name="Veluchamy A."/>
            <person name="Tanaka M."/>
            <person name="Abida H."/>
            <person name="Marechal E."/>
            <person name="Bowler C."/>
            <person name="Muto M."/>
            <person name="Sunaga Y."/>
            <person name="Tanaka M."/>
            <person name="Yoshino T."/>
            <person name="Taniguchi T."/>
            <person name="Fukuda Y."/>
            <person name="Nemoto M."/>
            <person name="Matsumoto M."/>
            <person name="Wong P.S."/>
            <person name="Aburatani S."/>
            <person name="Fujibuchi W."/>
        </authorList>
    </citation>
    <scope>NUCLEOTIDE SEQUENCE [LARGE SCALE GENOMIC DNA]</scope>
    <source>
        <strain evidence="1 2">JPCC DA0580</strain>
    </source>
</reference>
<evidence type="ECO:0000313" key="2">
    <source>
        <dbReference type="Proteomes" id="UP000198406"/>
    </source>
</evidence>
<dbReference type="OrthoDB" id="48264at2759"/>
<keyword evidence="2" id="KW-1185">Reference proteome</keyword>
<proteinExistence type="predicted"/>
<organism evidence="1 2">
    <name type="scientific">Fistulifera solaris</name>
    <name type="common">Oleaginous diatom</name>
    <dbReference type="NCBI Taxonomy" id="1519565"/>
    <lineage>
        <taxon>Eukaryota</taxon>
        <taxon>Sar</taxon>
        <taxon>Stramenopiles</taxon>
        <taxon>Ochrophyta</taxon>
        <taxon>Bacillariophyta</taxon>
        <taxon>Bacillariophyceae</taxon>
        <taxon>Bacillariophycidae</taxon>
        <taxon>Naviculales</taxon>
        <taxon>Naviculaceae</taxon>
        <taxon>Fistulifera</taxon>
    </lineage>
</organism>
<evidence type="ECO:0000313" key="1">
    <source>
        <dbReference type="EMBL" id="GAX24895.1"/>
    </source>
</evidence>
<dbReference type="Proteomes" id="UP000198406">
    <property type="component" value="Unassembled WGS sequence"/>
</dbReference>
<sequence>MGNLQCLDASTVYDRDFQLNVRAKSRDKTEPDEDFFTIHTSDPPRRCILESSIIMETFVDQAETLIRREKSTLGPTRALDDSILSAGNSVISFSEKESSSLRVDTVPSMMTTMSTSTRMAANVQGKTVLRLATKKESDRPVLLGTDDFSTNYLRRDILSFLTQHHIETEVGISETSCIMTPCADVQLFNPSYAATILQHTSVLHLKLVPHCYHFYHNYMTRLLPDNPLTKAIAKGITEIDLSPPRTHSSEVPTLVGSRSSVIENDLMFIGEGPPSSPVMLLAKGSVFMDLALTGSLGLVDRKKFRSLKDCMAVKPNLKSPEHYMVLLNRRSGVPLLVCALKATATGPPVVRIFATKSRVYGQKVAAETHALGLDWGESLPLYTWAEIVTTGRYPDRVRYSIFMATGSDGRFEISPSYCAVHESNGSPEIKVVGRTERETYHAGCAIVSLCKDSNALADDDDAFLRLSISRGIDPALLICFAAFVDEALEKTMRMQCQA</sequence>